<reference evidence="1 2" key="1">
    <citation type="journal article" date="2019" name="Nat. Ecol. Evol.">
        <title>Megaphylogeny resolves global patterns of mushroom evolution.</title>
        <authorList>
            <person name="Varga T."/>
            <person name="Krizsan K."/>
            <person name="Foldi C."/>
            <person name="Dima B."/>
            <person name="Sanchez-Garcia M."/>
            <person name="Sanchez-Ramirez S."/>
            <person name="Szollosi G.J."/>
            <person name="Szarkandi J.G."/>
            <person name="Papp V."/>
            <person name="Albert L."/>
            <person name="Andreopoulos W."/>
            <person name="Angelini C."/>
            <person name="Antonin V."/>
            <person name="Barry K.W."/>
            <person name="Bougher N.L."/>
            <person name="Buchanan P."/>
            <person name="Buyck B."/>
            <person name="Bense V."/>
            <person name="Catcheside P."/>
            <person name="Chovatia M."/>
            <person name="Cooper J."/>
            <person name="Damon W."/>
            <person name="Desjardin D."/>
            <person name="Finy P."/>
            <person name="Geml J."/>
            <person name="Haridas S."/>
            <person name="Hughes K."/>
            <person name="Justo A."/>
            <person name="Karasinski D."/>
            <person name="Kautmanova I."/>
            <person name="Kiss B."/>
            <person name="Kocsube S."/>
            <person name="Kotiranta H."/>
            <person name="LaButti K.M."/>
            <person name="Lechner B.E."/>
            <person name="Liimatainen K."/>
            <person name="Lipzen A."/>
            <person name="Lukacs Z."/>
            <person name="Mihaltcheva S."/>
            <person name="Morgado L.N."/>
            <person name="Niskanen T."/>
            <person name="Noordeloos M.E."/>
            <person name="Ohm R.A."/>
            <person name="Ortiz-Santana B."/>
            <person name="Ovrebo C."/>
            <person name="Racz N."/>
            <person name="Riley R."/>
            <person name="Savchenko A."/>
            <person name="Shiryaev A."/>
            <person name="Soop K."/>
            <person name="Spirin V."/>
            <person name="Szebenyi C."/>
            <person name="Tomsovsky M."/>
            <person name="Tulloss R.E."/>
            <person name="Uehling J."/>
            <person name="Grigoriev I.V."/>
            <person name="Vagvolgyi C."/>
            <person name="Papp T."/>
            <person name="Martin F.M."/>
            <person name="Miettinen O."/>
            <person name="Hibbett D.S."/>
            <person name="Nagy L.G."/>
        </authorList>
    </citation>
    <scope>NUCLEOTIDE SEQUENCE [LARGE SCALE GENOMIC DNA]</scope>
    <source>
        <strain evidence="1 2">FP101781</strain>
    </source>
</reference>
<gene>
    <name evidence="1" type="ORF">FA13DRAFT_1709981</name>
</gene>
<keyword evidence="2" id="KW-1185">Reference proteome</keyword>
<organism evidence="1 2">
    <name type="scientific">Coprinellus micaceus</name>
    <name type="common">Glistening ink-cap mushroom</name>
    <name type="synonym">Coprinus micaceus</name>
    <dbReference type="NCBI Taxonomy" id="71717"/>
    <lineage>
        <taxon>Eukaryota</taxon>
        <taxon>Fungi</taxon>
        <taxon>Dikarya</taxon>
        <taxon>Basidiomycota</taxon>
        <taxon>Agaricomycotina</taxon>
        <taxon>Agaricomycetes</taxon>
        <taxon>Agaricomycetidae</taxon>
        <taxon>Agaricales</taxon>
        <taxon>Agaricineae</taxon>
        <taxon>Psathyrellaceae</taxon>
        <taxon>Coprinellus</taxon>
    </lineage>
</organism>
<evidence type="ECO:0000313" key="2">
    <source>
        <dbReference type="Proteomes" id="UP000298030"/>
    </source>
</evidence>
<proteinExistence type="predicted"/>
<dbReference type="AlphaFoldDB" id="A0A4Y7TAW5"/>
<comment type="caution">
    <text evidence="1">The sequence shown here is derived from an EMBL/GenBank/DDBJ whole genome shotgun (WGS) entry which is preliminary data.</text>
</comment>
<dbReference type="OrthoDB" id="437457at2759"/>
<dbReference type="EMBL" id="QPFP01000020">
    <property type="protein sequence ID" value="TEB31141.1"/>
    <property type="molecule type" value="Genomic_DNA"/>
</dbReference>
<dbReference type="Proteomes" id="UP000298030">
    <property type="component" value="Unassembled WGS sequence"/>
</dbReference>
<name>A0A4Y7TAW5_COPMI</name>
<evidence type="ECO:0000313" key="1">
    <source>
        <dbReference type="EMBL" id="TEB31141.1"/>
    </source>
</evidence>
<protein>
    <submittedName>
        <fullName evidence="1">Uncharacterized protein</fullName>
    </submittedName>
</protein>
<accession>A0A4Y7TAW5</accession>
<sequence>MPDELNLSRSRVRLGTLKRKRFLSAHTRTLEHGVAQISDIILRTILTILEDESTPTRPLVRRGDQLFDAVEDTLPLRRVTGLVRLVTRVILEERVTTKTTSKSAFSDILEEYLCVVIRWFAFYIRAGSWTYAFNPHDTGDAPAFVAEHFYALYLFANTKLSTAIHASESAADLALTLFVSRNDEGVCHRKAEFSLTLNCPFVYLMSGFCMNPVGKAIIASKLACFTQANRRRFLDSAISRMRLWAAQRLRETDPSTTDHILRIIVLATDFLDVAGPQYRKA</sequence>